<proteinExistence type="predicted"/>
<organism evidence="2 3">
    <name type="scientific">Rhizobium helianthi</name>
    <dbReference type="NCBI Taxonomy" id="1132695"/>
    <lineage>
        <taxon>Bacteria</taxon>
        <taxon>Pseudomonadati</taxon>
        <taxon>Pseudomonadota</taxon>
        <taxon>Alphaproteobacteria</taxon>
        <taxon>Hyphomicrobiales</taxon>
        <taxon>Rhizobiaceae</taxon>
        <taxon>Rhizobium/Agrobacterium group</taxon>
        <taxon>Rhizobium</taxon>
    </lineage>
</organism>
<dbReference type="Pfam" id="PF04964">
    <property type="entry name" value="Flp_Fap"/>
    <property type="match status" value="1"/>
</dbReference>
<reference evidence="3" key="1">
    <citation type="journal article" date="2019" name="Int. J. Syst. Evol. Microbiol.">
        <title>The Global Catalogue of Microorganisms (GCM) 10K type strain sequencing project: providing services to taxonomists for standard genome sequencing and annotation.</title>
        <authorList>
            <consortium name="The Broad Institute Genomics Platform"/>
            <consortium name="The Broad Institute Genome Sequencing Center for Infectious Disease"/>
            <person name="Wu L."/>
            <person name="Ma J."/>
        </authorList>
    </citation>
    <scope>NUCLEOTIDE SEQUENCE [LARGE SCALE GENOMIC DNA]</scope>
    <source>
        <strain evidence="3">CG52</strain>
    </source>
</reference>
<dbReference type="Proteomes" id="UP001597322">
    <property type="component" value="Unassembled WGS sequence"/>
</dbReference>
<dbReference type="RefSeq" id="WP_377398336.1">
    <property type="nucleotide sequence ID" value="NZ_JBHUEQ010000011.1"/>
</dbReference>
<keyword evidence="1" id="KW-0812">Transmembrane</keyword>
<keyword evidence="1" id="KW-1133">Transmembrane helix</keyword>
<sequence>MSLFRKLFKDERGATAVEYGLLAAIIGGILIVAFELLSGRLQAILELVASYLKG</sequence>
<evidence type="ECO:0000256" key="1">
    <source>
        <dbReference type="SAM" id="Phobius"/>
    </source>
</evidence>
<protein>
    <submittedName>
        <fullName evidence="2">Flp family type IVb pilin</fullName>
    </submittedName>
</protein>
<gene>
    <name evidence="2" type="ORF">ACFSE1_06820</name>
</gene>
<name>A0ABW4M2M4_9HYPH</name>
<evidence type="ECO:0000313" key="2">
    <source>
        <dbReference type="EMBL" id="MFD1745169.1"/>
    </source>
</evidence>
<dbReference type="InterPro" id="IPR007047">
    <property type="entry name" value="Flp_Fap"/>
</dbReference>
<accession>A0ABW4M2M4</accession>
<evidence type="ECO:0000313" key="3">
    <source>
        <dbReference type="Proteomes" id="UP001597322"/>
    </source>
</evidence>
<keyword evidence="1" id="KW-0472">Membrane</keyword>
<comment type="caution">
    <text evidence="2">The sequence shown here is derived from an EMBL/GenBank/DDBJ whole genome shotgun (WGS) entry which is preliminary data.</text>
</comment>
<dbReference type="EMBL" id="JBHUEQ010000011">
    <property type="protein sequence ID" value="MFD1745169.1"/>
    <property type="molecule type" value="Genomic_DNA"/>
</dbReference>
<feature type="transmembrane region" description="Helical" evidence="1">
    <location>
        <begin position="20"/>
        <end position="37"/>
    </location>
</feature>
<keyword evidence="3" id="KW-1185">Reference proteome</keyword>